<dbReference type="EMBL" id="JBBBZM010000005">
    <property type="protein sequence ID" value="KAL0640199.1"/>
    <property type="molecule type" value="Genomic_DNA"/>
</dbReference>
<accession>A0ABR3GWA9</accession>
<gene>
    <name evidence="2" type="ORF">Q9L58_000757</name>
</gene>
<sequence length="152" mass="17139">MSSTTTCTCDSSGSHEQLCLYCRVYSTPQTQSQDAYSSISAEDDICEDCSETIWVCKCFDIVSLMSESEIKAKTEVITKSENEGSVDDVADNMRHKEGSNTSQISLDPLDPYEPSGKSEGPRDTLRHWDKWNHPKTHIDIDDEDLVVLDHRR</sequence>
<keyword evidence="3" id="KW-1185">Reference proteome</keyword>
<organism evidence="2 3">
    <name type="scientific">Discina gigas</name>
    <dbReference type="NCBI Taxonomy" id="1032678"/>
    <lineage>
        <taxon>Eukaryota</taxon>
        <taxon>Fungi</taxon>
        <taxon>Dikarya</taxon>
        <taxon>Ascomycota</taxon>
        <taxon>Pezizomycotina</taxon>
        <taxon>Pezizomycetes</taxon>
        <taxon>Pezizales</taxon>
        <taxon>Discinaceae</taxon>
        <taxon>Discina</taxon>
    </lineage>
</organism>
<evidence type="ECO:0000313" key="3">
    <source>
        <dbReference type="Proteomes" id="UP001447188"/>
    </source>
</evidence>
<evidence type="ECO:0000313" key="2">
    <source>
        <dbReference type="EMBL" id="KAL0640199.1"/>
    </source>
</evidence>
<name>A0ABR3GWA9_9PEZI</name>
<dbReference type="Proteomes" id="UP001447188">
    <property type="component" value="Unassembled WGS sequence"/>
</dbReference>
<comment type="caution">
    <text evidence="2">The sequence shown here is derived from an EMBL/GenBank/DDBJ whole genome shotgun (WGS) entry which is preliminary data.</text>
</comment>
<proteinExistence type="predicted"/>
<protein>
    <submittedName>
        <fullName evidence="2">Uncharacterized protein</fullName>
    </submittedName>
</protein>
<feature type="region of interest" description="Disordered" evidence="1">
    <location>
        <begin position="76"/>
        <end position="126"/>
    </location>
</feature>
<reference evidence="2 3" key="1">
    <citation type="submission" date="2024-02" db="EMBL/GenBank/DDBJ databases">
        <title>Discinaceae phylogenomics.</title>
        <authorList>
            <person name="Dirks A.C."/>
            <person name="James T.Y."/>
        </authorList>
    </citation>
    <scope>NUCLEOTIDE SEQUENCE [LARGE SCALE GENOMIC DNA]</scope>
    <source>
        <strain evidence="2 3">ACD0624</strain>
    </source>
</reference>
<evidence type="ECO:0000256" key="1">
    <source>
        <dbReference type="SAM" id="MobiDB-lite"/>
    </source>
</evidence>